<feature type="compositionally biased region" description="Low complexity" evidence="1">
    <location>
        <begin position="127"/>
        <end position="144"/>
    </location>
</feature>
<gene>
    <name evidence="2" type="ORF">C1H76_1632</name>
</gene>
<accession>A0A4U7BAT5</accession>
<dbReference type="PANTHER" id="PTHR47842:SF1">
    <property type="entry name" value="DUF676 DOMAIN-CONTAINING PROTEIN"/>
    <property type="match status" value="1"/>
</dbReference>
<evidence type="ECO:0000313" key="2">
    <source>
        <dbReference type="EMBL" id="TKX26106.1"/>
    </source>
</evidence>
<evidence type="ECO:0000313" key="3">
    <source>
        <dbReference type="Proteomes" id="UP000308133"/>
    </source>
</evidence>
<sequence length="480" mass="51507">MRKTLLLVFLHGFKGGDDTFEKFPEHLRVLIADILPKINVLSVVYPRYETRGELNDCVARFKEWLQNKIIDLEVAAGTPSPTIDPSVRVILVGHSMGGIVAAETLLSIARDEPVPSDRTTNSTRPGANRTNSSTAHNATSTASTKPHLSVPKQEERSSSAPPSANDKSNRPPPTSNTRPSDPDGAPSFLFPFIQGILAFDTPYLGIHPGVVAHGAESHYQTASAAMNAYNSASKFFGGGGAKSTAPAFDAGKTLPPAGAANNTGGGWGKYALFAGGAAALAAGAAGAYYGREKLSTGWNWVYGHLAFVGCLARGAELAARVEEVVKLSERYGIGFVDFYTKLGPKEGATNVAGQLLGEERTFCVVPKEAKKGSKGEEKEGKRGREERGESPAKKRKVQAGTETEEVPSRKSMKGNWVEAVNTKSEDEITAHRAMFTPKDYPGYYKMSERASHLVAGWVDRGWYEASDGDEEQEGGQEEVK</sequence>
<dbReference type="SUPFAM" id="SSF53474">
    <property type="entry name" value="alpha/beta-Hydrolases"/>
    <property type="match status" value="1"/>
</dbReference>
<reference evidence="2 3" key="1">
    <citation type="submission" date="2018-02" db="EMBL/GenBank/DDBJ databases">
        <title>Draft genome sequences of Elsinoe sp., causing black scab on jojoba.</title>
        <authorList>
            <person name="Stodart B."/>
            <person name="Jeffress S."/>
            <person name="Ash G."/>
            <person name="Arun Chinnappa K."/>
        </authorList>
    </citation>
    <scope>NUCLEOTIDE SEQUENCE [LARGE SCALE GENOMIC DNA]</scope>
    <source>
        <strain evidence="2 3">Hillstone_2</strain>
    </source>
</reference>
<dbReference type="EMBL" id="PTQR01000016">
    <property type="protein sequence ID" value="TKX26106.1"/>
    <property type="molecule type" value="Genomic_DNA"/>
</dbReference>
<dbReference type="InterPro" id="IPR029058">
    <property type="entry name" value="AB_hydrolase_fold"/>
</dbReference>
<evidence type="ECO:0008006" key="4">
    <source>
        <dbReference type="Google" id="ProtNLM"/>
    </source>
</evidence>
<dbReference type="Gene3D" id="3.40.50.1820">
    <property type="entry name" value="alpha/beta hydrolase"/>
    <property type="match status" value="1"/>
</dbReference>
<feature type="region of interest" description="Disordered" evidence="1">
    <location>
        <begin position="111"/>
        <end position="185"/>
    </location>
</feature>
<proteinExistence type="predicted"/>
<protein>
    <recommendedName>
        <fullName evidence="4">DUF676 domain-containing protein</fullName>
    </recommendedName>
</protein>
<name>A0A4U7BAT5_9PEZI</name>
<feature type="region of interest" description="Disordered" evidence="1">
    <location>
        <begin position="367"/>
        <end position="417"/>
    </location>
</feature>
<feature type="compositionally biased region" description="Basic and acidic residues" evidence="1">
    <location>
        <begin position="367"/>
        <end position="392"/>
    </location>
</feature>
<dbReference type="Proteomes" id="UP000308133">
    <property type="component" value="Unassembled WGS sequence"/>
</dbReference>
<dbReference type="AlphaFoldDB" id="A0A4U7BAT5"/>
<organism evidence="2 3">
    <name type="scientific">Elsinoe australis</name>
    <dbReference type="NCBI Taxonomy" id="40998"/>
    <lineage>
        <taxon>Eukaryota</taxon>
        <taxon>Fungi</taxon>
        <taxon>Dikarya</taxon>
        <taxon>Ascomycota</taxon>
        <taxon>Pezizomycotina</taxon>
        <taxon>Dothideomycetes</taxon>
        <taxon>Dothideomycetidae</taxon>
        <taxon>Myriangiales</taxon>
        <taxon>Elsinoaceae</taxon>
        <taxon>Elsinoe</taxon>
    </lineage>
</organism>
<evidence type="ECO:0000256" key="1">
    <source>
        <dbReference type="SAM" id="MobiDB-lite"/>
    </source>
</evidence>
<comment type="caution">
    <text evidence="2">The sequence shown here is derived from an EMBL/GenBank/DDBJ whole genome shotgun (WGS) entry which is preliminary data.</text>
</comment>
<dbReference type="PANTHER" id="PTHR47842">
    <property type="entry name" value="EXPRESSED PROTEIN"/>
    <property type="match status" value="1"/>
</dbReference>